<evidence type="ECO:0000313" key="12">
    <source>
        <dbReference type="EMBL" id="KAK7070703.1"/>
    </source>
</evidence>
<reference evidence="12 13" key="1">
    <citation type="submission" date="2023-11" db="EMBL/GenBank/DDBJ databases">
        <title>Halocaridina rubra genome assembly.</title>
        <authorList>
            <person name="Smith C."/>
        </authorList>
    </citation>
    <scope>NUCLEOTIDE SEQUENCE [LARGE SCALE GENOMIC DNA]</scope>
    <source>
        <strain evidence="12">EP-1</strain>
        <tissue evidence="12">Whole</tissue>
    </source>
</reference>
<feature type="compositionally biased region" description="Acidic residues" evidence="10">
    <location>
        <begin position="720"/>
        <end position="732"/>
    </location>
</feature>
<dbReference type="InterPro" id="IPR049559">
    <property type="entry name" value="Rrp6p-like_exo"/>
</dbReference>
<dbReference type="FunFam" id="1.10.150.80:FF:000001">
    <property type="entry name" value="Putative exosome component 10"/>
    <property type="match status" value="1"/>
</dbReference>
<feature type="domain" description="HRDC" evidence="11">
    <location>
        <begin position="403"/>
        <end position="483"/>
    </location>
</feature>
<dbReference type="PROSITE" id="PS50967">
    <property type="entry name" value="HRDC"/>
    <property type="match status" value="1"/>
</dbReference>
<evidence type="ECO:0000256" key="6">
    <source>
        <dbReference type="ARBA" id="ARBA00022839"/>
    </source>
</evidence>
<keyword evidence="3" id="KW-0540">Nuclease</keyword>
<dbReference type="GO" id="GO:0071044">
    <property type="term" value="P:histone mRNA catabolic process"/>
    <property type="evidence" value="ECO:0007669"/>
    <property type="project" value="TreeGrafter"/>
</dbReference>
<keyword evidence="4" id="KW-0378">Hydrolase</keyword>
<keyword evidence="7" id="KW-0539">Nucleus</keyword>
<evidence type="ECO:0000256" key="2">
    <source>
        <dbReference type="ARBA" id="ARBA00022552"/>
    </source>
</evidence>
<evidence type="ECO:0000259" key="11">
    <source>
        <dbReference type="PROSITE" id="PS50967"/>
    </source>
</evidence>
<dbReference type="SMART" id="SM00341">
    <property type="entry name" value="HRDC"/>
    <property type="match status" value="1"/>
</dbReference>
<evidence type="ECO:0000256" key="3">
    <source>
        <dbReference type="ARBA" id="ARBA00022722"/>
    </source>
</evidence>
<keyword evidence="13" id="KW-1185">Reference proteome</keyword>
<protein>
    <recommendedName>
        <fullName evidence="9">Exosome complex component 10 homolog</fullName>
    </recommendedName>
</protein>
<evidence type="ECO:0000256" key="1">
    <source>
        <dbReference type="ARBA" id="ARBA00004123"/>
    </source>
</evidence>
<dbReference type="GO" id="GO:0000166">
    <property type="term" value="F:nucleotide binding"/>
    <property type="evidence" value="ECO:0007669"/>
    <property type="project" value="InterPro"/>
</dbReference>
<evidence type="ECO:0000313" key="13">
    <source>
        <dbReference type="Proteomes" id="UP001381693"/>
    </source>
</evidence>
<dbReference type="SUPFAM" id="SSF47819">
    <property type="entry name" value="HRDC-like"/>
    <property type="match status" value="1"/>
</dbReference>
<dbReference type="GO" id="GO:0071038">
    <property type="term" value="P:TRAMP-dependent tRNA surveillance pathway"/>
    <property type="evidence" value="ECO:0007669"/>
    <property type="project" value="TreeGrafter"/>
</dbReference>
<dbReference type="PANTHER" id="PTHR12124">
    <property type="entry name" value="POLYMYOSITIS/SCLERODERMA AUTOANTIGEN-RELATED"/>
    <property type="match status" value="1"/>
</dbReference>
<accession>A0AAN9A0L8</accession>
<dbReference type="GO" id="GO:0071039">
    <property type="term" value="P:nuclear polyadenylation-dependent CUT catabolic process"/>
    <property type="evidence" value="ECO:0007669"/>
    <property type="project" value="TreeGrafter"/>
</dbReference>
<dbReference type="GO" id="GO:0000176">
    <property type="term" value="C:nuclear exosome (RNase complex)"/>
    <property type="evidence" value="ECO:0007669"/>
    <property type="project" value="TreeGrafter"/>
</dbReference>
<dbReference type="GO" id="GO:0071037">
    <property type="term" value="P:nuclear polyadenylation-dependent snRNA catabolic process"/>
    <property type="evidence" value="ECO:0007669"/>
    <property type="project" value="TreeGrafter"/>
</dbReference>
<comment type="similarity">
    <text evidence="8">Belongs to the exosome component 10/RRP6 family.</text>
</comment>
<dbReference type="InterPro" id="IPR002121">
    <property type="entry name" value="HRDC_dom"/>
</dbReference>
<dbReference type="GO" id="GO:0000175">
    <property type="term" value="F:3'-5'-RNA exonuclease activity"/>
    <property type="evidence" value="ECO:0007669"/>
    <property type="project" value="InterPro"/>
</dbReference>
<evidence type="ECO:0000256" key="9">
    <source>
        <dbReference type="ARBA" id="ARBA00070365"/>
    </source>
</evidence>
<dbReference type="InterPro" id="IPR036397">
    <property type="entry name" value="RNaseH_sf"/>
</dbReference>
<dbReference type="InterPro" id="IPR002562">
    <property type="entry name" value="3'-5'_exonuclease_dom"/>
</dbReference>
<keyword evidence="5" id="KW-0271">Exosome</keyword>
<dbReference type="Gene3D" id="3.30.420.10">
    <property type="entry name" value="Ribonuclease H-like superfamily/Ribonuclease H"/>
    <property type="match status" value="1"/>
</dbReference>
<dbReference type="Proteomes" id="UP001381693">
    <property type="component" value="Unassembled WGS sequence"/>
</dbReference>
<dbReference type="GO" id="GO:0071035">
    <property type="term" value="P:nuclear polyadenylation-dependent rRNA catabolic process"/>
    <property type="evidence" value="ECO:0007669"/>
    <property type="project" value="TreeGrafter"/>
</dbReference>
<dbReference type="Pfam" id="PF00570">
    <property type="entry name" value="HRDC"/>
    <property type="match status" value="1"/>
</dbReference>
<dbReference type="Pfam" id="PF01612">
    <property type="entry name" value="DNA_pol_A_exo1"/>
    <property type="match status" value="1"/>
</dbReference>
<dbReference type="AlphaFoldDB" id="A0AAN9A0L8"/>
<comment type="subcellular location">
    <subcellularLocation>
        <location evidence="1">Nucleus</location>
    </subcellularLocation>
</comment>
<evidence type="ECO:0000256" key="5">
    <source>
        <dbReference type="ARBA" id="ARBA00022835"/>
    </source>
</evidence>
<dbReference type="SUPFAM" id="SSF53098">
    <property type="entry name" value="Ribonuclease H-like"/>
    <property type="match status" value="1"/>
</dbReference>
<feature type="region of interest" description="Disordered" evidence="10">
    <location>
        <begin position="766"/>
        <end position="813"/>
    </location>
</feature>
<dbReference type="InterPro" id="IPR044876">
    <property type="entry name" value="HRDC_dom_sf"/>
</dbReference>
<evidence type="ECO:0000256" key="10">
    <source>
        <dbReference type="SAM" id="MobiDB-lite"/>
    </source>
</evidence>
<evidence type="ECO:0000256" key="4">
    <source>
        <dbReference type="ARBA" id="ARBA00022801"/>
    </source>
</evidence>
<gene>
    <name evidence="12" type="primary">EXOSC10</name>
    <name evidence="12" type="ORF">SK128_017990</name>
</gene>
<dbReference type="InterPro" id="IPR010997">
    <property type="entry name" value="HRDC-like_sf"/>
</dbReference>
<dbReference type="FunFam" id="3.30.420.10:FF:000059">
    <property type="entry name" value="Exosome complex exonuclease Rrp6"/>
    <property type="match status" value="1"/>
</dbReference>
<dbReference type="EMBL" id="JAXCGZ010015256">
    <property type="protein sequence ID" value="KAK7070703.1"/>
    <property type="molecule type" value="Genomic_DNA"/>
</dbReference>
<comment type="caution">
    <text evidence="12">The sequence shown here is derived from an EMBL/GenBank/DDBJ whole genome shotgun (WGS) entry which is preliminary data.</text>
</comment>
<dbReference type="CDD" id="cd06147">
    <property type="entry name" value="Rrp6p_like_exo"/>
    <property type="match status" value="1"/>
</dbReference>
<keyword evidence="2" id="KW-0698">rRNA processing</keyword>
<dbReference type="SMART" id="SM00474">
    <property type="entry name" value="35EXOc"/>
    <property type="match status" value="1"/>
</dbReference>
<feature type="compositionally biased region" description="Basic and acidic residues" evidence="10">
    <location>
        <begin position="782"/>
        <end position="799"/>
    </location>
</feature>
<dbReference type="GO" id="GO:0003727">
    <property type="term" value="F:single-stranded RNA binding"/>
    <property type="evidence" value="ECO:0007669"/>
    <property type="project" value="TreeGrafter"/>
</dbReference>
<dbReference type="GO" id="GO:0071040">
    <property type="term" value="P:nuclear polyadenylation-dependent antisense transcript catabolic process"/>
    <property type="evidence" value="ECO:0007669"/>
    <property type="project" value="TreeGrafter"/>
</dbReference>
<dbReference type="GO" id="GO:0005730">
    <property type="term" value="C:nucleolus"/>
    <property type="evidence" value="ECO:0007669"/>
    <property type="project" value="TreeGrafter"/>
</dbReference>
<proteinExistence type="inferred from homology"/>
<sequence length="861" mass="98843">MSFKEKGNMDVYHKGKVMSLLERVTDIFKHQDIKLSLLGHKLLDQFDMLREGNDALLERINSDIDEASGLKKNADAELLEPTVIKKVEAPASTSSGKNMVLLASRVVQKPQLFFEEKIDNSHKRPFLPLLKEKPNSLKPLAVLLCITDAGHEFYSHPYEYELFHWTPPVSQQEPVAPIVPKPLDDTPIVVVEREEDLVKVVEELKTCREFAVDLEHHSYRSYQGLACLMQISTREMDYIIDPLALRGKLTILNEVFTHPKITKVFHGADHDILWLQRDCGIYVVNMFDTHQAARILEYPHRSLAALLYRFCQIEANKVYQRADWRIRPLPDDFIMYARQDTHYLLYIYDLMKNELIQKGNEINNLITAVFNRSTELCMQRYEKPVVTPESHMEIYRHSRKAFNSRQMFALQALYLWRDRVAREQDENPEYVLPKHMLLQIAEVLPKEMQGILACCNPIPALVKTELLTMHTLIREAREQPLIDIKPTAFEQQLTAHESAGGSSRGIIDMHDLSQCDENPSHLPVLLKPGDKLLGDLFTEQKINIREKKSSHMFSCSKNDLQYRLRGLLEISSQFSSPYERHLNYLEMKPFLEGEKKKGGDQDRIKRIMDHFVKLTTNTSSALEEKEIDGRDTVEDFTVSTSGAMPGHEDDDLALTTENPKGSSFTDTEGAHEAAFLMERQITHKAIDSFLESARQKTTESSHKDEVSKLLSHFRTLAGGEADDNDGCSEEAEVSQPDSSTAKRARKKHKEALVLGKDVKLKGRSKTMKRLSNDADNYQSKKVKVDEGMKEESDVKEDKVNVSVSEEEDNMEDSSAFDYSKADYSFFQRAKQKAFYNKPIKEVFKGKKFKKQGEKFRKKSST</sequence>
<dbReference type="InterPro" id="IPR045092">
    <property type="entry name" value="Rrp6-like"/>
</dbReference>
<dbReference type="GO" id="GO:0071036">
    <property type="term" value="P:nuclear polyadenylation-dependent snoRNA catabolic process"/>
    <property type="evidence" value="ECO:0007669"/>
    <property type="project" value="TreeGrafter"/>
</dbReference>
<organism evidence="12 13">
    <name type="scientific">Halocaridina rubra</name>
    <name type="common">Hawaiian red shrimp</name>
    <dbReference type="NCBI Taxonomy" id="373956"/>
    <lineage>
        <taxon>Eukaryota</taxon>
        <taxon>Metazoa</taxon>
        <taxon>Ecdysozoa</taxon>
        <taxon>Arthropoda</taxon>
        <taxon>Crustacea</taxon>
        <taxon>Multicrustacea</taxon>
        <taxon>Malacostraca</taxon>
        <taxon>Eumalacostraca</taxon>
        <taxon>Eucarida</taxon>
        <taxon>Decapoda</taxon>
        <taxon>Pleocyemata</taxon>
        <taxon>Caridea</taxon>
        <taxon>Atyoidea</taxon>
        <taxon>Atyidae</taxon>
        <taxon>Halocaridina</taxon>
    </lineage>
</organism>
<feature type="region of interest" description="Disordered" evidence="10">
    <location>
        <begin position="720"/>
        <end position="748"/>
    </location>
</feature>
<dbReference type="Gene3D" id="1.10.150.80">
    <property type="entry name" value="HRDC domain"/>
    <property type="match status" value="1"/>
</dbReference>
<dbReference type="GO" id="GO:0071051">
    <property type="term" value="P:poly(A)-dependent snoRNA 3'-end processing"/>
    <property type="evidence" value="ECO:0007669"/>
    <property type="project" value="TreeGrafter"/>
</dbReference>
<name>A0AAN9A0L8_HALRR</name>
<evidence type="ECO:0000256" key="7">
    <source>
        <dbReference type="ARBA" id="ARBA00023242"/>
    </source>
</evidence>
<dbReference type="PANTHER" id="PTHR12124:SF47">
    <property type="entry name" value="EXOSOME COMPONENT 10"/>
    <property type="match status" value="1"/>
</dbReference>
<keyword evidence="6" id="KW-0269">Exonuclease</keyword>
<feature type="compositionally biased region" description="Polar residues" evidence="10">
    <location>
        <begin position="655"/>
        <end position="666"/>
    </location>
</feature>
<dbReference type="GO" id="GO:0000467">
    <property type="term" value="P:exonucleolytic trimming to generate mature 3'-end of 5.8S rRNA from tricistronic rRNA transcript (SSU-rRNA, 5.8S rRNA, LSU-rRNA)"/>
    <property type="evidence" value="ECO:0007669"/>
    <property type="project" value="InterPro"/>
</dbReference>
<dbReference type="InterPro" id="IPR012337">
    <property type="entry name" value="RNaseH-like_sf"/>
</dbReference>
<evidence type="ECO:0000256" key="8">
    <source>
        <dbReference type="ARBA" id="ARBA00043957"/>
    </source>
</evidence>
<feature type="region of interest" description="Disordered" evidence="10">
    <location>
        <begin position="637"/>
        <end position="666"/>
    </location>
</feature>